<reference key="1">
    <citation type="journal article" date="1999" name="Nature">
        <title>Sequence and analysis of chromosome 2 of the plant Arabidopsis thaliana.</title>
        <authorList>
            <person name="Lin X."/>
            <person name="Kaul S."/>
            <person name="Rounsley S."/>
            <person name="Shea T.P."/>
            <person name="Benito M.I."/>
            <person name="Town C.D."/>
            <person name="Fujii C.Y."/>
            <person name="Mason T."/>
            <person name="Bowman C.L."/>
            <person name="Barnstead M."/>
            <person name="Feldblyum T.V."/>
            <person name="Buell C.R."/>
            <person name="Ketchum K.A."/>
            <person name="Lee J."/>
            <person name="Ronning C.M."/>
            <person name="Koo H.L."/>
            <person name="Moffat K.S."/>
            <person name="Cronin L.A."/>
            <person name="Shen M."/>
            <person name="Pai G."/>
            <person name="Van Aken S."/>
            <person name="Umayam L."/>
            <person name="Tallon L.J."/>
            <person name="Gill J.E."/>
            <person name="Adams M.D."/>
            <person name="Carrera A.J."/>
            <person name="Creasy T.H."/>
            <person name="Goodman H.M."/>
            <person name="Somerville C.R."/>
            <person name="Copenhaver G.P."/>
            <person name="Preuss D."/>
            <person name="Nierman W.C."/>
            <person name="White O."/>
            <person name="Eisen J.A."/>
            <person name="Salzberg S.L."/>
            <person name="Fraser C.M."/>
            <person name="Venter J.C."/>
        </authorList>
    </citation>
    <scope>NUCLEOTIDE SEQUENCE [LARGE SCALE GENOMIC DNA]</scope>
    <source>
        <strain>cv. Columbia</strain>
    </source>
</reference>
<reference evidence="2" key="3">
    <citation type="submission" date="2002-02" db="EMBL/GenBank/DDBJ databases">
        <authorList>
            <person name="Town C.D."/>
            <person name="Kaul S."/>
        </authorList>
    </citation>
    <scope>NUCLEOTIDE SEQUENCE</scope>
</reference>
<dbReference type="PANTHER" id="PTHR33116:SF84">
    <property type="entry name" value="RNA-DIRECTED DNA POLYMERASE"/>
    <property type="match status" value="1"/>
</dbReference>
<dbReference type="AlphaFoldDB" id="Q9XIH8"/>
<dbReference type="InterPro" id="IPR026960">
    <property type="entry name" value="RVT-Znf"/>
</dbReference>
<dbReference type="GO" id="GO:0003964">
    <property type="term" value="F:RNA-directed DNA polymerase activity"/>
    <property type="evidence" value="ECO:0007669"/>
    <property type="project" value="UniProtKB-KW"/>
</dbReference>
<gene>
    <name evidence="2" type="ordered locus">At2g16110</name>
</gene>
<dbReference type="PIR" id="G84536">
    <property type="entry name" value="G84536"/>
</dbReference>
<keyword evidence="2" id="KW-0695">RNA-directed DNA polymerase</keyword>
<protein>
    <submittedName>
        <fullName evidence="2">Putative non-LTR retrolelement reverse transcriptase</fullName>
    </submittedName>
</protein>
<keyword evidence="2" id="KW-0548">Nucleotidyltransferase</keyword>
<dbReference type="EMBL" id="AC007134">
    <property type="protein sequence ID" value="AAD26953.1"/>
    <property type="molecule type" value="Genomic_DNA"/>
</dbReference>
<dbReference type="ExpressionAtlas" id="Q9XIH8">
    <property type="expression patterns" value="differential"/>
</dbReference>
<evidence type="ECO:0000313" key="2">
    <source>
        <dbReference type="EMBL" id="AAD26953.1"/>
    </source>
</evidence>
<evidence type="ECO:0000259" key="1">
    <source>
        <dbReference type="Pfam" id="PF13966"/>
    </source>
</evidence>
<feature type="domain" description="Reverse transcriptase zinc-binding" evidence="1">
    <location>
        <begin position="136"/>
        <end position="220"/>
    </location>
</feature>
<dbReference type="Pfam" id="PF13966">
    <property type="entry name" value="zf-RVT"/>
    <property type="match status" value="1"/>
</dbReference>
<dbReference type="PANTHER" id="PTHR33116">
    <property type="entry name" value="REVERSE TRANSCRIPTASE ZINC-BINDING DOMAIN-CONTAINING PROTEIN-RELATED-RELATED"/>
    <property type="match status" value="1"/>
</dbReference>
<reference evidence="2" key="2">
    <citation type="submission" date="2000-03" db="EMBL/GenBank/DDBJ databases">
        <authorList>
            <person name="Lin X."/>
            <person name="Kaul S."/>
            <person name="Shea T.P."/>
            <person name="Fujii C.Y."/>
            <person name="Shen M."/>
            <person name="VanAken S.E."/>
            <person name="Barnstead M.E."/>
            <person name="Mason T.M."/>
            <person name="Bowman C.L."/>
            <person name="Ronning C.M."/>
            <person name="Benito M.-I."/>
            <person name="Carrera A.J."/>
            <person name="Creasy T.H."/>
            <person name="Buell C.R."/>
            <person name="Town C.D."/>
            <person name="Nierman W.C."/>
            <person name="Fraser C.M."/>
            <person name="Venter J.C."/>
        </authorList>
    </citation>
    <scope>NUCLEOTIDE SEQUENCE</scope>
</reference>
<keyword evidence="2" id="KW-0808">Transferase</keyword>
<sequence>MSISLSKTSFWTLNPYSSGSWIWRKLCKLRPLARPFLVCEIGSGETASFWQDNWTGQGPLIDLTGTNGPRSVGMPLNAVVRDALRGDNWWLSSSRSRNPSIALLKSVLPSSESMIECQHDDVYKWKPDHHAPSNIFSASKTWTALNPDGVLVPWQKSVWFKDRIPKHAFICWVAAWKRLHTRDRLTQWGLNIPTVCVLCNVVDETHDHLFFQCQFSNEIWSFFMIRAGMTPPHLFGPILLWLKSASSSKNLSLIIKLLFQASVYLIWRERNCRIHTTHSRTPPTIIKEVQQLIRARLDPICRERPVGLSRSSLLATWFELFQV</sequence>
<organism evidence="2">
    <name type="scientific">Arabidopsis thaliana</name>
    <name type="common">Mouse-ear cress</name>
    <dbReference type="NCBI Taxonomy" id="3702"/>
    <lineage>
        <taxon>Eukaryota</taxon>
        <taxon>Viridiplantae</taxon>
        <taxon>Streptophyta</taxon>
        <taxon>Embryophyta</taxon>
        <taxon>Tracheophyta</taxon>
        <taxon>Spermatophyta</taxon>
        <taxon>Magnoliopsida</taxon>
        <taxon>eudicotyledons</taxon>
        <taxon>Gunneridae</taxon>
        <taxon>Pentapetalae</taxon>
        <taxon>rosids</taxon>
        <taxon>malvids</taxon>
        <taxon>Brassicales</taxon>
        <taxon>Brassicaceae</taxon>
        <taxon>Camelineae</taxon>
        <taxon>Arabidopsis</taxon>
    </lineage>
</organism>
<accession>Q9XIH8</accession>
<proteinExistence type="predicted"/>
<name>Q9XIH8_ARATH</name>